<dbReference type="GO" id="GO:0000712">
    <property type="term" value="P:resolution of meiotic recombination intermediates"/>
    <property type="evidence" value="ECO:0007669"/>
    <property type="project" value="TreeGrafter"/>
</dbReference>
<dbReference type="InterPro" id="IPR018552">
    <property type="entry name" value="CENP-X"/>
</dbReference>
<dbReference type="PANTHER" id="PTHR28680:SF1">
    <property type="entry name" value="CENTROMERE PROTEIN X"/>
    <property type="match status" value="1"/>
</dbReference>
<dbReference type="EMBL" id="GL883114">
    <property type="protein sequence ID" value="EGG05239.1"/>
    <property type="molecule type" value="Genomic_DNA"/>
</dbReference>
<dbReference type="GeneID" id="18923274"/>
<gene>
    <name evidence="7" type="ORF">MELLADRAFT_107795</name>
</gene>
<comment type="subcellular location">
    <subcellularLocation>
        <location evidence="1">Nucleus</location>
    </subcellularLocation>
</comment>
<dbReference type="AlphaFoldDB" id="F4RQY9"/>
<evidence type="ECO:0000313" key="8">
    <source>
        <dbReference type="Proteomes" id="UP000001072"/>
    </source>
</evidence>
<dbReference type="RefSeq" id="XP_007411604.1">
    <property type="nucleotide sequence ID" value="XM_007411542.1"/>
</dbReference>
<evidence type="ECO:0000256" key="1">
    <source>
        <dbReference type="ARBA" id="ARBA00004123"/>
    </source>
</evidence>
<keyword evidence="4" id="KW-0238">DNA-binding</keyword>
<dbReference type="KEGG" id="mlr:MELLADRAFT_107795"/>
<dbReference type="GO" id="GO:0071821">
    <property type="term" value="C:FANCM-MHF complex"/>
    <property type="evidence" value="ECO:0007669"/>
    <property type="project" value="TreeGrafter"/>
</dbReference>
<dbReference type="GO" id="GO:0003677">
    <property type="term" value="F:DNA binding"/>
    <property type="evidence" value="ECO:0007669"/>
    <property type="project" value="UniProtKB-KW"/>
</dbReference>
<keyword evidence="3" id="KW-0227">DNA damage</keyword>
<sequence length="105" mass="11794">MYHSPSLSSWSQATIHEIFKQTWTADRLSSLEATSEPPPKINDAALHLSVEYLRLFTIELIHRANEAAGGSEDKGNSKDKDETDSEYLIEVRHLQKVAPGVLLDF</sequence>
<dbReference type="GO" id="GO:0006281">
    <property type="term" value="P:DNA repair"/>
    <property type="evidence" value="ECO:0007669"/>
    <property type="project" value="UniProtKB-KW"/>
</dbReference>
<dbReference type="GO" id="GO:0051382">
    <property type="term" value="P:kinetochore assembly"/>
    <property type="evidence" value="ECO:0007669"/>
    <property type="project" value="InterPro"/>
</dbReference>
<dbReference type="GO" id="GO:0031297">
    <property type="term" value="P:replication fork processing"/>
    <property type="evidence" value="ECO:0007669"/>
    <property type="project" value="TreeGrafter"/>
</dbReference>
<dbReference type="eggNOG" id="KOG0987">
    <property type="taxonomic scope" value="Eukaryota"/>
</dbReference>
<dbReference type="Proteomes" id="UP000001072">
    <property type="component" value="Unassembled WGS sequence"/>
</dbReference>
<proteinExistence type="inferred from homology"/>
<dbReference type="VEuPathDB" id="FungiDB:MELLADRAFT_107795"/>
<evidence type="ECO:0000256" key="6">
    <source>
        <dbReference type="ARBA" id="ARBA00023242"/>
    </source>
</evidence>
<dbReference type="Gene3D" id="6.10.130.30">
    <property type="match status" value="1"/>
</dbReference>
<comment type="similarity">
    <text evidence="2">Belongs to the CENP-X/MHF2 family.</text>
</comment>
<accession>F4RQY9</accession>
<dbReference type="Pfam" id="PF09415">
    <property type="entry name" value="CENP-X"/>
    <property type="match status" value="1"/>
</dbReference>
<keyword evidence="5" id="KW-0234">DNA repair</keyword>
<protein>
    <submittedName>
        <fullName evidence="7">Uncharacterized protein</fullName>
    </submittedName>
</protein>
<name>F4RQY9_MELLP</name>
<organism evidence="8">
    <name type="scientific">Melampsora larici-populina (strain 98AG31 / pathotype 3-4-7)</name>
    <name type="common">Poplar leaf rust fungus</name>
    <dbReference type="NCBI Taxonomy" id="747676"/>
    <lineage>
        <taxon>Eukaryota</taxon>
        <taxon>Fungi</taxon>
        <taxon>Dikarya</taxon>
        <taxon>Basidiomycota</taxon>
        <taxon>Pucciniomycotina</taxon>
        <taxon>Pucciniomycetes</taxon>
        <taxon>Pucciniales</taxon>
        <taxon>Melampsoraceae</taxon>
        <taxon>Melampsora</taxon>
    </lineage>
</organism>
<evidence type="ECO:0000313" key="7">
    <source>
        <dbReference type="EMBL" id="EGG05239.1"/>
    </source>
</evidence>
<dbReference type="STRING" id="747676.F4RQY9"/>
<keyword evidence="6" id="KW-0539">Nucleus</keyword>
<evidence type="ECO:0000256" key="5">
    <source>
        <dbReference type="ARBA" id="ARBA00023204"/>
    </source>
</evidence>
<reference evidence="8" key="1">
    <citation type="journal article" date="2011" name="Proc. Natl. Acad. Sci. U.S.A.">
        <title>Obligate biotrophy features unraveled by the genomic analysis of rust fungi.</title>
        <authorList>
            <person name="Duplessis S."/>
            <person name="Cuomo C.A."/>
            <person name="Lin Y.-C."/>
            <person name="Aerts A."/>
            <person name="Tisserant E."/>
            <person name="Veneault-Fourrey C."/>
            <person name="Joly D.L."/>
            <person name="Hacquard S."/>
            <person name="Amselem J."/>
            <person name="Cantarel B.L."/>
            <person name="Chiu R."/>
            <person name="Coutinho P.M."/>
            <person name="Feau N."/>
            <person name="Field M."/>
            <person name="Frey P."/>
            <person name="Gelhaye E."/>
            <person name="Goldberg J."/>
            <person name="Grabherr M.G."/>
            <person name="Kodira C.D."/>
            <person name="Kohler A."/>
            <person name="Kuees U."/>
            <person name="Lindquist E.A."/>
            <person name="Lucas S.M."/>
            <person name="Mago R."/>
            <person name="Mauceli E."/>
            <person name="Morin E."/>
            <person name="Murat C."/>
            <person name="Pangilinan J.L."/>
            <person name="Park R."/>
            <person name="Pearson M."/>
            <person name="Quesneville H."/>
            <person name="Rouhier N."/>
            <person name="Sakthikumar S."/>
            <person name="Salamov A.A."/>
            <person name="Schmutz J."/>
            <person name="Selles B."/>
            <person name="Shapiro H."/>
            <person name="Tanguay P."/>
            <person name="Tuskan G.A."/>
            <person name="Henrissat B."/>
            <person name="Van de Peer Y."/>
            <person name="Rouze P."/>
            <person name="Ellis J.G."/>
            <person name="Dodds P.N."/>
            <person name="Schein J.E."/>
            <person name="Zhong S."/>
            <person name="Hamelin R.C."/>
            <person name="Grigoriev I.V."/>
            <person name="Szabo L.J."/>
            <person name="Martin F."/>
        </authorList>
    </citation>
    <scope>NUCLEOTIDE SEQUENCE [LARGE SCALE GENOMIC DNA]</scope>
    <source>
        <strain evidence="8">98AG31 / pathotype 3-4-7</strain>
    </source>
</reference>
<dbReference type="PANTHER" id="PTHR28680">
    <property type="entry name" value="CENTROMERE PROTEIN X"/>
    <property type="match status" value="1"/>
</dbReference>
<keyword evidence="8" id="KW-1185">Reference proteome</keyword>
<dbReference type="InParanoid" id="F4RQY9"/>
<evidence type="ECO:0000256" key="3">
    <source>
        <dbReference type="ARBA" id="ARBA00022763"/>
    </source>
</evidence>
<dbReference type="OrthoDB" id="2500381at2759"/>
<evidence type="ECO:0000256" key="2">
    <source>
        <dbReference type="ARBA" id="ARBA00009359"/>
    </source>
</evidence>
<evidence type="ECO:0000256" key="4">
    <source>
        <dbReference type="ARBA" id="ARBA00023125"/>
    </source>
</evidence>
<dbReference type="CDD" id="cd22921">
    <property type="entry name" value="HFD_CENP-X"/>
    <property type="match status" value="1"/>
</dbReference>
<dbReference type="HOGENOM" id="CLU_2237185_0_0_1"/>